<dbReference type="Proteomes" id="UP000828390">
    <property type="component" value="Unassembled WGS sequence"/>
</dbReference>
<accession>A0A9D4CG74</accession>
<reference evidence="1" key="2">
    <citation type="submission" date="2020-11" db="EMBL/GenBank/DDBJ databases">
        <authorList>
            <person name="McCartney M.A."/>
            <person name="Auch B."/>
            <person name="Kono T."/>
            <person name="Mallez S."/>
            <person name="Becker A."/>
            <person name="Gohl D.M."/>
            <person name="Silverstein K.A.T."/>
            <person name="Koren S."/>
            <person name="Bechman K.B."/>
            <person name="Herman A."/>
            <person name="Abrahante J.E."/>
            <person name="Garbe J."/>
        </authorList>
    </citation>
    <scope>NUCLEOTIDE SEQUENCE</scope>
    <source>
        <strain evidence="1">Duluth1</strain>
        <tissue evidence="1">Whole animal</tissue>
    </source>
</reference>
<evidence type="ECO:0000313" key="1">
    <source>
        <dbReference type="EMBL" id="KAH3724096.1"/>
    </source>
</evidence>
<reference evidence="1" key="1">
    <citation type="journal article" date="2019" name="bioRxiv">
        <title>The Genome of the Zebra Mussel, Dreissena polymorpha: A Resource for Invasive Species Research.</title>
        <authorList>
            <person name="McCartney M.A."/>
            <person name="Auch B."/>
            <person name="Kono T."/>
            <person name="Mallez S."/>
            <person name="Zhang Y."/>
            <person name="Obille A."/>
            <person name="Becker A."/>
            <person name="Abrahante J.E."/>
            <person name="Garbe J."/>
            <person name="Badalamenti J.P."/>
            <person name="Herman A."/>
            <person name="Mangelson H."/>
            <person name="Liachko I."/>
            <person name="Sullivan S."/>
            <person name="Sone E.D."/>
            <person name="Koren S."/>
            <person name="Silverstein K.A.T."/>
            <person name="Beckman K.B."/>
            <person name="Gohl D.M."/>
        </authorList>
    </citation>
    <scope>NUCLEOTIDE SEQUENCE</scope>
    <source>
        <strain evidence="1">Duluth1</strain>
        <tissue evidence="1">Whole animal</tissue>
    </source>
</reference>
<name>A0A9D4CG74_DREPO</name>
<sequence length="99" mass="11579">MDDLQQPFVNVESFSSELLNDFFRTSVDVLQGYRLFTALFTLFLKEIMKENLEYHNTSIFLIFDVDFVHICGTSKLLKYLTNRLSEKAGAYGLEAQRPW</sequence>
<gene>
    <name evidence="1" type="ORF">DPMN_049898</name>
</gene>
<dbReference type="EMBL" id="JAIWYP010000012">
    <property type="protein sequence ID" value="KAH3724096.1"/>
    <property type="molecule type" value="Genomic_DNA"/>
</dbReference>
<comment type="caution">
    <text evidence="1">The sequence shown here is derived from an EMBL/GenBank/DDBJ whole genome shotgun (WGS) entry which is preliminary data.</text>
</comment>
<proteinExistence type="predicted"/>
<protein>
    <submittedName>
        <fullName evidence="1">Uncharacterized protein</fullName>
    </submittedName>
</protein>
<evidence type="ECO:0000313" key="2">
    <source>
        <dbReference type="Proteomes" id="UP000828390"/>
    </source>
</evidence>
<dbReference type="AlphaFoldDB" id="A0A9D4CG74"/>
<keyword evidence="2" id="KW-1185">Reference proteome</keyword>
<organism evidence="1 2">
    <name type="scientific">Dreissena polymorpha</name>
    <name type="common">Zebra mussel</name>
    <name type="synonym">Mytilus polymorpha</name>
    <dbReference type="NCBI Taxonomy" id="45954"/>
    <lineage>
        <taxon>Eukaryota</taxon>
        <taxon>Metazoa</taxon>
        <taxon>Spiralia</taxon>
        <taxon>Lophotrochozoa</taxon>
        <taxon>Mollusca</taxon>
        <taxon>Bivalvia</taxon>
        <taxon>Autobranchia</taxon>
        <taxon>Heteroconchia</taxon>
        <taxon>Euheterodonta</taxon>
        <taxon>Imparidentia</taxon>
        <taxon>Neoheterodontei</taxon>
        <taxon>Myida</taxon>
        <taxon>Dreissenoidea</taxon>
        <taxon>Dreissenidae</taxon>
        <taxon>Dreissena</taxon>
    </lineage>
</organism>